<protein>
    <submittedName>
        <fullName evidence="2">Uncharacterized protein</fullName>
    </submittedName>
</protein>
<proteinExistence type="predicted"/>
<keyword evidence="3" id="KW-1185">Reference proteome</keyword>
<evidence type="ECO:0000256" key="1">
    <source>
        <dbReference type="SAM" id="MobiDB-lite"/>
    </source>
</evidence>
<reference evidence="2 3" key="1">
    <citation type="submission" date="2024-01" db="EMBL/GenBank/DDBJ databases">
        <authorList>
            <consortium name="Genoscope - CEA"/>
            <person name="William W."/>
        </authorList>
    </citation>
    <scope>NUCLEOTIDE SEQUENCE [LARGE SCALE GENOMIC DNA]</scope>
    <source>
        <strain evidence="2 3">29B2s-10</strain>
    </source>
</reference>
<dbReference type="Proteomes" id="UP001497600">
    <property type="component" value="Chromosome D"/>
</dbReference>
<name>A0ABP0EB75_9ASCO</name>
<feature type="region of interest" description="Disordered" evidence="1">
    <location>
        <begin position="1"/>
        <end position="65"/>
    </location>
</feature>
<gene>
    <name evidence="2" type="ORF">CAAN4_D10616</name>
</gene>
<accession>A0ABP0EB75</accession>
<evidence type="ECO:0000313" key="3">
    <source>
        <dbReference type="Proteomes" id="UP001497600"/>
    </source>
</evidence>
<dbReference type="EMBL" id="OZ004256">
    <property type="protein sequence ID" value="CAK7904697.1"/>
    <property type="molecule type" value="Genomic_DNA"/>
</dbReference>
<organism evidence="2 3">
    <name type="scientific">[Candida] anglica</name>
    <dbReference type="NCBI Taxonomy" id="148631"/>
    <lineage>
        <taxon>Eukaryota</taxon>
        <taxon>Fungi</taxon>
        <taxon>Dikarya</taxon>
        <taxon>Ascomycota</taxon>
        <taxon>Saccharomycotina</taxon>
        <taxon>Pichiomycetes</taxon>
        <taxon>Debaryomycetaceae</taxon>
        <taxon>Kurtzmaniella</taxon>
    </lineage>
</organism>
<feature type="compositionally biased region" description="Basic and acidic residues" evidence="1">
    <location>
        <begin position="17"/>
        <end position="35"/>
    </location>
</feature>
<sequence>MIDSSTSKHKRQQRGNRLKEKAKTDEREERIERKSNQKKIHRNGSLNNLREIFGSEPRRKQRENIQTNVKLPVSNTITGKIAGTSFQGTSTPMASMIISDNEVEIIQSLEEIPNSRDTKNINIELPVEMTKSPIVAKKEIISNSTKGLSKEPRPVNNIDNNLQATVLFDGNDKHSKRKPKSMLKSILKKRIQSPLVVLEMLKITTKKYTKKELLELCEIGDDPINLLKK</sequence>
<feature type="compositionally biased region" description="Basic residues" evidence="1">
    <location>
        <begin position="7"/>
        <end position="16"/>
    </location>
</feature>
<evidence type="ECO:0000313" key="2">
    <source>
        <dbReference type="EMBL" id="CAK7904697.1"/>
    </source>
</evidence>